<dbReference type="EMBL" id="LXQA010153024">
    <property type="protein sequence ID" value="MCI26396.1"/>
    <property type="molecule type" value="Genomic_DNA"/>
</dbReference>
<evidence type="ECO:0000313" key="2">
    <source>
        <dbReference type="Proteomes" id="UP000265520"/>
    </source>
</evidence>
<protein>
    <submittedName>
        <fullName evidence="1">5'-3' exoribonuclease</fullName>
    </submittedName>
</protein>
<proteinExistence type="predicted"/>
<accession>A0A392QS97</accession>
<dbReference type="Proteomes" id="UP000265520">
    <property type="component" value="Unassembled WGS sequence"/>
</dbReference>
<name>A0A392QS97_9FABA</name>
<sequence>MALAASCVKYEMPVNGSSHIQHLLYGVNFPEKTIFENDMMETVLWHER</sequence>
<dbReference type="AlphaFoldDB" id="A0A392QS97"/>
<feature type="non-terminal residue" evidence="1">
    <location>
        <position position="48"/>
    </location>
</feature>
<evidence type="ECO:0000313" key="1">
    <source>
        <dbReference type="EMBL" id="MCI26396.1"/>
    </source>
</evidence>
<comment type="caution">
    <text evidence="1">The sequence shown here is derived from an EMBL/GenBank/DDBJ whole genome shotgun (WGS) entry which is preliminary data.</text>
</comment>
<organism evidence="1 2">
    <name type="scientific">Trifolium medium</name>
    <dbReference type="NCBI Taxonomy" id="97028"/>
    <lineage>
        <taxon>Eukaryota</taxon>
        <taxon>Viridiplantae</taxon>
        <taxon>Streptophyta</taxon>
        <taxon>Embryophyta</taxon>
        <taxon>Tracheophyta</taxon>
        <taxon>Spermatophyta</taxon>
        <taxon>Magnoliopsida</taxon>
        <taxon>eudicotyledons</taxon>
        <taxon>Gunneridae</taxon>
        <taxon>Pentapetalae</taxon>
        <taxon>rosids</taxon>
        <taxon>fabids</taxon>
        <taxon>Fabales</taxon>
        <taxon>Fabaceae</taxon>
        <taxon>Papilionoideae</taxon>
        <taxon>50 kb inversion clade</taxon>
        <taxon>NPAAA clade</taxon>
        <taxon>Hologalegina</taxon>
        <taxon>IRL clade</taxon>
        <taxon>Trifolieae</taxon>
        <taxon>Trifolium</taxon>
    </lineage>
</organism>
<reference evidence="1 2" key="1">
    <citation type="journal article" date="2018" name="Front. Plant Sci.">
        <title>Red Clover (Trifolium pratense) and Zigzag Clover (T. medium) - A Picture of Genomic Similarities and Differences.</title>
        <authorList>
            <person name="Dluhosova J."/>
            <person name="Istvanek J."/>
            <person name="Nedelnik J."/>
            <person name="Repkova J."/>
        </authorList>
    </citation>
    <scope>NUCLEOTIDE SEQUENCE [LARGE SCALE GENOMIC DNA]</scope>
    <source>
        <strain evidence="2">cv. 10/8</strain>
        <tissue evidence="1">Leaf</tissue>
    </source>
</reference>
<keyword evidence="2" id="KW-1185">Reference proteome</keyword>